<reference evidence="2" key="1">
    <citation type="journal article" date="2018" name="Nat. Microbiol.">
        <title>Leveraging single-cell genomics to expand the fungal tree of life.</title>
        <authorList>
            <person name="Ahrendt S.R."/>
            <person name="Quandt C.A."/>
            <person name="Ciobanu D."/>
            <person name="Clum A."/>
            <person name="Salamov A."/>
            <person name="Andreopoulos B."/>
            <person name="Cheng J.F."/>
            <person name="Woyke T."/>
            <person name="Pelin A."/>
            <person name="Henrissat B."/>
            <person name="Reynolds N.K."/>
            <person name="Benny G.L."/>
            <person name="Smith M.E."/>
            <person name="James T.Y."/>
            <person name="Grigoriev I.V."/>
        </authorList>
    </citation>
    <scope>NUCLEOTIDE SEQUENCE [LARGE SCALE GENOMIC DNA]</scope>
    <source>
        <strain evidence="2">CSF55</strain>
    </source>
</reference>
<dbReference type="AlphaFoldDB" id="A0A4P9YFQ2"/>
<proteinExistence type="predicted"/>
<sequence length="149" mass="17984">MKNSRDAIKEIESLEKYSQFRLNARKSINSKISNKDEKHLIEDIEYRIKRVFEKLEKPNYNASNYEEQMHKLKNTFIKAIQSDDRIYDFFRYRISDLLDDQSSRAEITSMAEFGIRKMDPKYDENKLDSYPLKRQLSQDYLDLVNLLLR</sequence>
<evidence type="ECO:0000313" key="2">
    <source>
        <dbReference type="Proteomes" id="UP000281549"/>
    </source>
</evidence>
<dbReference type="Proteomes" id="UP000281549">
    <property type="component" value="Unassembled WGS sequence"/>
</dbReference>
<name>A0A4P9YFQ2_ROZAC</name>
<evidence type="ECO:0000313" key="1">
    <source>
        <dbReference type="EMBL" id="RKP18266.1"/>
    </source>
</evidence>
<accession>A0A4P9YFQ2</accession>
<protein>
    <submittedName>
        <fullName evidence="1">Uncharacterized protein</fullName>
    </submittedName>
</protein>
<dbReference type="EMBL" id="ML005512">
    <property type="protein sequence ID" value="RKP18266.1"/>
    <property type="molecule type" value="Genomic_DNA"/>
</dbReference>
<organism evidence="1 2">
    <name type="scientific">Rozella allomycis (strain CSF55)</name>
    <dbReference type="NCBI Taxonomy" id="988480"/>
    <lineage>
        <taxon>Eukaryota</taxon>
        <taxon>Fungi</taxon>
        <taxon>Fungi incertae sedis</taxon>
        <taxon>Cryptomycota</taxon>
        <taxon>Cryptomycota incertae sedis</taxon>
        <taxon>Rozella</taxon>
    </lineage>
</organism>
<gene>
    <name evidence="1" type="ORF">ROZALSC1DRAFT_30027</name>
</gene>